<accession>A0A1Y1NGX9</accession>
<dbReference type="Gene3D" id="1.25.40.10">
    <property type="entry name" value="Tetratricopeptide repeat domain"/>
    <property type="match status" value="7"/>
</dbReference>
<proteinExistence type="predicted"/>
<evidence type="ECO:0000313" key="4">
    <source>
        <dbReference type="EMBL" id="JAV94937.1"/>
    </source>
</evidence>
<dbReference type="GO" id="GO:0006401">
    <property type="term" value="P:RNA catabolic process"/>
    <property type="evidence" value="ECO:0007669"/>
    <property type="project" value="InterPro"/>
</dbReference>
<reference evidence="4" key="1">
    <citation type="journal article" date="2016" name="Sci. Rep.">
        <title>Molecular characterization of firefly nuptial gifts: a multi-omics approach sheds light on postcopulatory sexual selection.</title>
        <authorList>
            <person name="Al-Wathiqui N."/>
            <person name="Fallon T.R."/>
            <person name="South A."/>
            <person name="Weng J.K."/>
            <person name="Lewis S.M."/>
        </authorList>
    </citation>
    <scope>NUCLEOTIDE SEQUENCE</scope>
</reference>
<dbReference type="InterPro" id="IPR019734">
    <property type="entry name" value="TPR_rpt"/>
</dbReference>
<dbReference type="PANTHER" id="PTHR15704">
    <property type="entry name" value="SUPERKILLER 3 PROTEIN-RELATED"/>
    <property type="match status" value="1"/>
</dbReference>
<dbReference type="Pfam" id="PF13432">
    <property type="entry name" value="TPR_16"/>
    <property type="match status" value="1"/>
</dbReference>
<dbReference type="GO" id="GO:0055087">
    <property type="term" value="C:Ski complex"/>
    <property type="evidence" value="ECO:0007669"/>
    <property type="project" value="InterPro"/>
</dbReference>
<organism evidence="4">
    <name type="scientific">Photinus pyralis</name>
    <name type="common">Common eastern firefly</name>
    <name type="synonym">Lampyris pyralis</name>
    <dbReference type="NCBI Taxonomy" id="7054"/>
    <lineage>
        <taxon>Eukaryota</taxon>
        <taxon>Metazoa</taxon>
        <taxon>Ecdysozoa</taxon>
        <taxon>Arthropoda</taxon>
        <taxon>Hexapoda</taxon>
        <taxon>Insecta</taxon>
        <taxon>Pterygota</taxon>
        <taxon>Neoptera</taxon>
        <taxon>Endopterygota</taxon>
        <taxon>Coleoptera</taxon>
        <taxon>Polyphaga</taxon>
        <taxon>Elateriformia</taxon>
        <taxon>Elateroidea</taxon>
        <taxon>Lampyridae</taxon>
        <taxon>Lampyrinae</taxon>
        <taxon>Photinus</taxon>
    </lineage>
</organism>
<feature type="repeat" description="TPR" evidence="3">
    <location>
        <begin position="40"/>
        <end position="73"/>
    </location>
</feature>
<feature type="repeat" description="TPR" evidence="3">
    <location>
        <begin position="583"/>
        <end position="616"/>
    </location>
</feature>
<evidence type="ECO:0000256" key="2">
    <source>
        <dbReference type="ARBA" id="ARBA00022803"/>
    </source>
</evidence>
<dbReference type="InterPro" id="IPR011990">
    <property type="entry name" value="TPR-like_helical_dom_sf"/>
</dbReference>
<evidence type="ECO:0000256" key="1">
    <source>
        <dbReference type="ARBA" id="ARBA00022737"/>
    </source>
</evidence>
<dbReference type="PANTHER" id="PTHR15704:SF7">
    <property type="entry name" value="SUPERKILLER COMPLEX PROTEIN 3"/>
    <property type="match status" value="1"/>
</dbReference>
<dbReference type="EMBL" id="GEZM01007779">
    <property type="protein sequence ID" value="JAV94936.1"/>
    <property type="molecule type" value="Transcribed_RNA"/>
</dbReference>
<evidence type="ECO:0008006" key="5">
    <source>
        <dbReference type="Google" id="ProtNLM"/>
    </source>
</evidence>
<feature type="repeat" description="TPR" evidence="3">
    <location>
        <begin position="549"/>
        <end position="582"/>
    </location>
</feature>
<evidence type="ECO:0000256" key="3">
    <source>
        <dbReference type="PROSITE-ProRule" id="PRU00339"/>
    </source>
</evidence>
<feature type="repeat" description="TPR" evidence="3">
    <location>
        <begin position="445"/>
        <end position="478"/>
    </location>
</feature>
<dbReference type="PROSITE" id="PS50005">
    <property type="entry name" value="TPR"/>
    <property type="match status" value="5"/>
</dbReference>
<dbReference type="InterPro" id="IPR039226">
    <property type="entry name" value="Ski3/TTC37"/>
</dbReference>
<keyword evidence="1" id="KW-0677">Repeat</keyword>
<protein>
    <recommendedName>
        <fullName evidence="5">Tetratricopeptide repeat protein 37</fullName>
    </recommendedName>
</protein>
<dbReference type="SUPFAM" id="SSF48452">
    <property type="entry name" value="TPR-like"/>
    <property type="match status" value="3"/>
</dbReference>
<dbReference type="EMBL" id="GEZM01007778">
    <property type="protein sequence ID" value="JAV94937.1"/>
    <property type="molecule type" value="Transcribed_RNA"/>
</dbReference>
<feature type="repeat" description="TPR" evidence="3">
    <location>
        <begin position="845"/>
        <end position="878"/>
    </location>
</feature>
<sequence length="1306" mass="148402">MSSKEIKSLLKEAREAISKKDFKLSLELCKKILSLDRENYMALVFVGLSLQELGLNDKVIPTFKKAIQISPKNALAFNGLANYLEKLQTDEAQAELISIYVTILNLESDDKKLNEVCEKLGALSISDNHFTDVLEALQKVVSNESVTSATLASASVALANLISKRSNATQSVLDVYEAALKVVLSNEHLITRQYYSEYVKTLYKNKRYSALFKVGKEMFNLYNTDLSSIKWMCQAYTELAIEQNDMCKEQNEIEKYCDILLNLEASSSVGLGTKALFLYENKNFLAAVDLLKQVTYSRPDWSHMWVLLGLCYLDLHMYNNASRTSLTAQQQCNDHSSMALTKQLDKLLPQVLSRSTEDEYLEKGVNFCLDKLKNAANVATIYIPLIRCYINLENFTQANLFLSKLKDMSNEPAMFTLLNAQLLHKQKHHQDALDLLLKEDNNDISEWWYEIGTLYWDLTLFDKSLIPFLKAAKLDPNCYIYFLHLGHYYQKFNDVDKARRCYEKACAMNDKCIEAVVELTKIYRSQKNWDANATLLQNLTGSALNTENKWAWLQLGLNFLEQEDYTNATDTLRCVVRANPNDSYCWESLADAYMARGAYTSALKSYQKATEIQPKSLYPLLQVANIKKKLGDFVEAHCDYESILRSNKHYVPALKGLAETCIMQARQFTRDQRLGIARDYAEKALDMVTVGIRQQNDLCCLWKLAGDSCVLIAKLPDKYCCALALKALAEGCASEENVVLEREELLLLAERCYHKALSMMDVQTMLWYDLASCFVLHAHYSDDKDKAEKYYSKAADILEHCVCTEASCWQFWNLIGVIAFKRDKKDYALAQHALIKAVTADDGSAVAWCNLGTLYLVLEEPKLANEAFSQAQRADPNYVNSWIGQALIAESMVMDDAMDLFRHSTQLGFHVEGAIGYANWVCQTLQNMKPHVELYSIHNMHAIPVACDAMTWYTETFTDDPCGWNMLGLLKGRMGLNSEATLAFRNALRLSRKQTRDKVAINYGHILFKSRNYKEAIKMFNNVEEATFNSGSGLALSLFKDEQYEESYEKYDQALHWLTEEEGHQSDLLVALASIVYMFQGPDPAKTLLFQSTELSPPSSYGFYATLSLGLLHGDPNLANLVLKELHKMRDVPQCLPHYATLVCHTYVLQGQHETAIREVSKLIHRHPNQASLWLTLSILLIRSYSKRSQSIAAAARCAQQAVKLGRGHIDVKKVLCIASLASFIAGDHQQALKSAQKAIHCYPDVAECWAVFIQSVMVLQNKKSTFSHKEWLQKCVRHFKENLESSKLLSTWLDKIIVPKMMNMR</sequence>
<keyword evidence="2 3" id="KW-0802">TPR repeat</keyword>
<dbReference type="Pfam" id="PF13181">
    <property type="entry name" value="TPR_8"/>
    <property type="match status" value="1"/>
</dbReference>
<name>A0A1Y1NGX9_PHOPY</name>
<dbReference type="SMART" id="SM00028">
    <property type="entry name" value="TPR"/>
    <property type="match status" value="12"/>
</dbReference>